<feature type="compositionally biased region" description="Polar residues" evidence="1">
    <location>
        <begin position="207"/>
        <end position="219"/>
    </location>
</feature>
<feature type="compositionally biased region" description="Basic residues" evidence="1">
    <location>
        <begin position="237"/>
        <end position="249"/>
    </location>
</feature>
<proteinExistence type="predicted"/>
<accession>A0ABD3ENI4</accession>
<protein>
    <recommendedName>
        <fullName evidence="4">Replication factor A C-terminal domain-containing protein</fullName>
    </recommendedName>
</protein>
<dbReference type="SUPFAM" id="SSF50249">
    <property type="entry name" value="Nucleic acid-binding proteins"/>
    <property type="match status" value="1"/>
</dbReference>
<evidence type="ECO:0000256" key="1">
    <source>
        <dbReference type="SAM" id="MobiDB-lite"/>
    </source>
</evidence>
<dbReference type="InterPro" id="IPR012340">
    <property type="entry name" value="NA-bd_OB-fold"/>
</dbReference>
<evidence type="ECO:0008006" key="4">
    <source>
        <dbReference type="Google" id="ProtNLM"/>
    </source>
</evidence>
<organism evidence="2 3">
    <name type="scientific">Castilleja foliolosa</name>
    <dbReference type="NCBI Taxonomy" id="1961234"/>
    <lineage>
        <taxon>Eukaryota</taxon>
        <taxon>Viridiplantae</taxon>
        <taxon>Streptophyta</taxon>
        <taxon>Embryophyta</taxon>
        <taxon>Tracheophyta</taxon>
        <taxon>Spermatophyta</taxon>
        <taxon>Magnoliopsida</taxon>
        <taxon>eudicotyledons</taxon>
        <taxon>Gunneridae</taxon>
        <taxon>Pentapetalae</taxon>
        <taxon>asterids</taxon>
        <taxon>lamiids</taxon>
        <taxon>Lamiales</taxon>
        <taxon>Orobanchaceae</taxon>
        <taxon>Pedicularideae</taxon>
        <taxon>Castillejinae</taxon>
        <taxon>Castilleja</taxon>
    </lineage>
</organism>
<sequence length="249" mass="28341">MAPKVNDNIYDEFATGIAKVRNLSFLSGCKEEAFYWIEATIVDIVITKNFWYLACKKCLKKVCAEGGIKKCLKCGEQILNDIYSQGDSNKSIPKFIEEKSIDKMVLFEVKLTAENNFKEFDHYLVNRLTFDDEIMEIHALKYNGSQEIVTEDNDILSDGSRVSTTIEDSVKLDKKDKGKAKIDDISNSEHSFEGKEMEHINEEDPIPTTNAAHQNSQVGEHTRKKGITADPEATYISKRKRTKKEKIDV</sequence>
<dbReference type="AlphaFoldDB" id="A0ABD3ENI4"/>
<feature type="compositionally biased region" description="Basic and acidic residues" evidence="1">
    <location>
        <begin position="192"/>
        <end position="202"/>
    </location>
</feature>
<dbReference type="EMBL" id="JAVIJP010000001">
    <property type="protein sequence ID" value="KAL3655797.1"/>
    <property type="molecule type" value="Genomic_DNA"/>
</dbReference>
<dbReference type="Proteomes" id="UP001632038">
    <property type="component" value="Unassembled WGS sequence"/>
</dbReference>
<name>A0ABD3ENI4_9LAMI</name>
<comment type="caution">
    <text evidence="2">The sequence shown here is derived from an EMBL/GenBank/DDBJ whole genome shotgun (WGS) entry which is preliminary data.</text>
</comment>
<evidence type="ECO:0000313" key="2">
    <source>
        <dbReference type="EMBL" id="KAL3655797.1"/>
    </source>
</evidence>
<keyword evidence="3" id="KW-1185">Reference proteome</keyword>
<feature type="region of interest" description="Disordered" evidence="1">
    <location>
        <begin position="192"/>
        <end position="249"/>
    </location>
</feature>
<evidence type="ECO:0000313" key="3">
    <source>
        <dbReference type="Proteomes" id="UP001632038"/>
    </source>
</evidence>
<reference evidence="3" key="1">
    <citation type="journal article" date="2024" name="IScience">
        <title>Strigolactones Initiate the Formation of Haustorium-like Structures in Castilleja.</title>
        <authorList>
            <person name="Buerger M."/>
            <person name="Peterson D."/>
            <person name="Chory J."/>
        </authorList>
    </citation>
    <scope>NUCLEOTIDE SEQUENCE [LARGE SCALE GENOMIC DNA]</scope>
</reference>
<gene>
    <name evidence="2" type="ORF">CASFOL_000193</name>
</gene>
<dbReference type="Gene3D" id="2.40.50.140">
    <property type="entry name" value="Nucleic acid-binding proteins"/>
    <property type="match status" value="1"/>
</dbReference>